<feature type="compositionally biased region" description="Basic and acidic residues" evidence="1">
    <location>
        <begin position="19"/>
        <end position="30"/>
    </location>
</feature>
<dbReference type="EMBL" id="KN834887">
    <property type="protein sequence ID" value="KIK50714.1"/>
    <property type="molecule type" value="Genomic_DNA"/>
</dbReference>
<feature type="region of interest" description="Disordered" evidence="1">
    <location>
        <begin position="46"/>
        <end position="91"/>
    </location>
</feature>
<protein>
    <submittedName>
        <fullName evidence="2">Uncharacterized protein</fullName>
    </submittedName>
</protein>
<feature type="compositionally biased region" description="Basic residues" evidence="1">
    <location>
        <begin position="1"/>
        <end position="10"/>
    </location>
</feature>
<dbReference type="AlphaFoldDB" id="A0A0D0BML3"/>
<reference evidence="2 3" key="1">
    <citation type="submission" date="2014-04" db="EMBL/GenBank/DDBJ databases">
        <title>Evolutionary Origins and Diversification of the Mycorrhizal Mutualists.</title>
        <authorList>
            <consortium name="DOE Joint Genome Institute"/>
            <consortium name="Mycorrhizal Genomics Consortium"/>
            <person name="Kohler A."/>
            <person name="Kuo A."/>
            <person name="Nagy L.G."/>
            <person name="Floudas D."/>
            <person name="Copeland A."/>
            <person name="Barry K.W."/>
            <person name="Cichocki N."/>
            <person name="Veneault-Fourrey C."/>
            <person name="LaButti K."/>
            <person name="Lindquist E.A."/>
            <person name="Lipzen A."/>
            <person name="Lundell T."/>
            <person name="Morin E."/>
            <person name="Murat C."/>
            <person name="Riley R."/>
            <person name="Ohm R."/>
            <person name="Sun H."/>
            <person name="Tunlid A."/>
            <person name="Henrissat B."/>
            <person name="Grigoriev I.V."/>
            <person name="Hibbett D.S."/>
            <person name="Martin F."/>
        </authorList>
    </citation>
    <scope>NUCLEOTIDE SEQUENCE [LARGE SCALE GENOMIC DNA]</scope>
    <source>
        <strain evidence="2 3">FD-317 M1</strain>
    </source>
</reference>
<dbReference type="HOGENOM" id="CLU_1981814_0_0_1"/>
<accession>A0A0D0BML3</accession>
<proteinExistence type="predicted"/>
<evidence type="ECO:0000313" key="3">
    <source>
        <dbReference type="Proteomes" id="UP000053593"/>
    </source>
</evidence>
<organism evidence="2 3">
    <name type="scientific">Collybiopsis luxurians FD-317 M1</name>
    <dbReference type="NCBI Taxonomy" id="944289"/>
    <lineage>
        <taxon>Eukaryota</taxon>
        <taxon>Fungi</taxon>
        <taxon>Dikarya</taxon>
        <taxon>Basidiomycota</taxon>
        <taxon>Agaricomycotina</taxon>
        <taxon>Agaricomycetes</taxon>
        <taxon>Agaricomycetidae</taxon>
        <taxon>Agaricales</taxon>
        <taxon>Marasmiineae</taxon>
        <taxon>Omphalotaceae</taxon>
        <taxon>Collybiopsis</taxon>
        <taxon>Collybiopsis luxurians</taxon>
    </lineage>
</organism>
<dbReference type="Proteomes" id="UP000053593">
    <property type="component" value="Unassembled WGS sequence"/>
</dbReference>
<feature type="region of interest" description="Disordered" evidence="1">
    <location>
        <begin position="1"/>
        <end position="30"/>
    </location>
</feature>
<evidence type="ECO:0000313" key="2">
    <source>
        <dbReference type="EMBL" id="KIK50714.1"/>
    </source>
</evidence>
<evidence type="ECO:0000256" key="1">
    <source>
        <dbReference type="SAM" id="MobiDB-lite"/>
    </source>
</evidence>
<sequence length="126" mass="13595">MLGQKLKRRSSIASLEQQACREKGDTKGDDSWGFVLYAITALQVDGMSDEEDGEENDSATDGADKGQGGRKFKRRVEISKKNGRRPLRGLPSAFLNSNFGGGAGTGAQNDALEASLLKTVQYLLNK</sequence>
<keyword evidence="3" id="KW-1185">Reference proteome</keyword>
<name>A0A0D0BML3_9AGAR</name>
<feature type="compositionally biased region" description="Acidic residues" evidence="1">
    <location>
        <begin position="47"/>
        <end position="58"/>
    </location>
</feature>
<gene>
    <name evidence="2" type="ORF">GYMLUDRAFT_252705</name>
</gene>